<dbReference type="Proteomes" id="UP000225740">
    <property type="component" value="Unassembled WGS sequence"/>
</dbReference>
<keyword evidence="3" id="KW-1185">Reference proteome</keyword>
<evidence type="ECO:0000259" key="1">
    <source>
        <dbReference type="PROSITE" id="PS51819"/>
    </source>
</evidence>
<dbReference type="RefSeq" id="WP_099261874.1">
    <property type="nucleotide sequence ID" value="NZ_NIZW01000013.1"/>
</dbReference>
<dbReference type="AlphaFoldDB" id="A0A2G1W4Q7"/>
<dbReference type="InterPro" id="IPR037523">
    <property type="entry name" value="VOC_core"/>
</dbReference>
<protein>
    <submittedName>
        <fullName evidence="2">Glyoxalase</fullName>
    </submittedName>
</protein>
<organism evidence="2 3">
    <name type="scientific">Rhodopirellula bahusiensis</name>
    <dbReference type="NCBI Taxonomy" id="2014065"/>
    <lineage>
        <taxon>Bacteria</taxon>
        <taxon>Pseudomonadati</taxon>
        <taxon>Planctomycetota</taxon>
        <taxon>Planctomycetia</taxon>
        <taxon>Pirellulales</taxon>
        <taxon>Pirellulaceae</taxon>
        <taxon>Rhodopirellula</taxon>
    </lineage>
</organism>
<accession>A0A2G1W4Q7</accession>
<dbReference type="CDD" id="cd07247">
    <property type="entry name" value="SgaA_N_like"/>
    <property type="match status" value="1"/>
</dbReference>
<dbReference type="Gene3D" id="3.10.180.10">
    <property type="entry name" value="2,3-Dihydroxybiphenyl 1,2-Dioxygenase, domain 1"/>
    <property type="match status" value="1"/>
</dbReference>
<evidence type="ECO:0000313" key="2">
    <source>
        <dbReference type="EMBL" id="PHQ34027.1"/>
    </source>
</evidence>
<dbReference type="PANTHER" id="PTHR33993:SF1">
    <property type="entry name" value="GLYOXALASE FAMILY PROTEIN"/>
    <property type="match status" value="1"/>
</dbReference>
<dbReference type="PROSITE" id="PS51819">
    <property type="entry name" value="VOC"/>
    <property type="match status" value="1"/>
</dbReference>
<reference evidence="2 3" key="1">
    <citation type="submission" date="2017-06" db="EMBL/GenBank/DDBJ databases">
        <title>Description of Rhodopirellula bahusiensis sp. nov.</title>
        <authorList>
            <person name="Kizina J."/>
            <person name="Harder J."/>
        </authorList>
    </citation>
    <scope>NUCLEOTIDE SEQUENCE [LARGE SCALE GENOMIC DNA]</scope>
    <source>
        <strain evidence="2 3">SWK21</strain>
    </source>
</reference>
<name>A0A2G1W4Q7_9BACT</name>
<feature type="domain" description="VOC" evidence="1">
    <location>
        <begin position="7"/>
        <end position="118"/>
    </location>
</feature>
<sequence>MSNQHELINYIEIPAKNMAKTKAFFETCFGWTFTDYGPEYTAFDKSTGLDGGFYQSDHSSLTSNGSALVVFYSDDLEATMAKVQSSGGNVIKEIFTFPGGRRFQFTEPSGNEFAVWSEL</sequence>
<dbReference type="InterPro" id="IPR029068">
    <property type="entry name" value="Glyas_Bleomycin-R_OHBP_Dase"/>
</dbReference>
<dbReference type="PANTHER" id="PTHR33993">
    <property type="entry name" value="GLYOXALASE-RELATED"/>
    <property type="match status" value="1"/>
</dbReference>
<comment type="caution">
    <text evidence="2">The sequence shown here is derived from an EMBL/GenBank/DDBJ whole genome shotgun (WGS) entry which is preliminary data.</text>
</comment>
<gene>
    <name evidence="2" type="ORF">CEE69_17140</name>
</gene>
<dbReference type="EMBL" id="NIZW01000013">
    <property type="protein sequence ID" value="PHQ34027.1"/>
    <property type="molecule type" value="Genomic_DNA"/>
</dbReference>
<dbReference type="OrthoDB" id="9804235at2"/>
<dbReference type="SUPFAM" id="SSF54593">
    <property type="entry name" value="Glyoxalase/Bleomycin resistance protein/Dihydroxybiphenyl dioxygenase"/>
    <property type="match status" value="1"/>
</dbReference>
<dbReference type="Pfam" id="PF00903">
    <property type="entry name" value="Glyoxalase"/>
    <property type="match status" value="1"/>
</dbReference>
<proteinExistence type="predicted"/>
<dbReference type="GeneID" id="90609774"/>
<evidence type="ECO:0000313" key="3">
    <source>
        <dbReference type="Proteomes" id="UP000225740"/>
    </source>
</evidence>
<dbReference type="InterPro" id="IPR004360">
    <property type="entry name" value="Glyas_Fos-R_dOase_dom"/>
</dbReference>
<dbReference type="InterPro" id="IPR052164">
    <property type="entry name" value="Anthracycline_SecMetBiosynth"/>
</dbReference>